<feature type="region of interest" description="Disordered" evidence="8">
    <location>
        <begin position="35"/>
        <end position="152"/>
    </location>
</feature>
<evidence type="ECO:0000256" key="1">
    <source>
        <dbReference type="ARBA" id="ARBA00004271"/>
    </source>
</evidence>
<keyword evidence="3" id="KW-0052">Apoplast</keyword>
<dbReference type="GO" id="GO:0005179">
    <property type="term" value="F:hormone activity"/>
    <property type="evidence" value="ECO:0007669"/>
    <property type="project" value="UniProtKB-KW"/>
</dbReference>
<feature type="signal peptide" evidence="9">
    <location>
        <begin position="1"/>
        <end position="27"/>
    </location>
</feature>
<proteinExistence type="inferred from homology"/>
<protein>
    <submittedName>
        <fullName evidence="10">Uncharacterized protein</fullName>
    </submittedName>
</protein>
<evidence type="ECO:0000256" key="8">
    <source>
        <dbReference type="SAM" id="MobiDB-lite"/>
    </source>
</evidence>
<evidence type="ECO:0000256" key="6">
    <source>
        <dbReference type="ARBA" id="ARBA00022729"/>
    </source>
</evidence>
<reference evidence="10 11" key="1">
    <citation type="submission" date="2024-11" db="EMBL/GenBank/DDBJ databases">
        <title>Chromosome-level genome assembly of Eucalyptus globulus Labill. provides insights into its genome evolution.</title>
        <authorList>
            <person name="Li X."/>
        </authorList>
    </citation>
    <scope>NUCLEOTIDE SEQUENCE [LARGE SCALE GENOMIC DNA]</scope>
    <source>
        <strain evidence="10">CL2024</strain>
        <tissue evidence="10">Fresh tender leaves</tissue>
    </source>
</reference>
<keyword evidence="5" id="KW-0372">Hormone</keyword>
<evidence type="ECO:0000256" key="9">
    <source>
        <dbReference type="SAM" id="SignalP"/>
    </source>
</evidence>
<dbReference type="GO" id="GO:0006995">
    <property type="term" value="P:cellular response to nitrogen starvation"/>
    <property type="evidence" value="ECO:0007669"/>
    <property type="project" value="UniProtKB-ARBA"/>
</dbReference>
<keyword evidence="6 9" id="KW-0732">Signal</keyword>
<dbReference type="GO" id="GO:1902025">
    <property type="term" value="P:nitrate import"/>
    <property type="evidence" value="ECO:0007669"/>
    <property type="project" value="UniProtKB-ARBA"/>
</dbReference>
<accession>A0ABD3KJ00</accession>
<evidence type="ECO:0000256" key="4">
    <source>
        <dbReference type="ARBA" id="ARBA00022525"/>
    </source>
</evidence>
<name>A0ABD3KJ00_EUCGL</name>
<keyword evidence="7" id="KW-0379">Hydroxylation</keyword>
<comment type="subcellular location">
    <subcellularLocation>
        <location evidence="1">Secreted</location>
        <location evidence="1">Extracellular space</location>
        <location evidence="1">Apoplast</location>
    </subcellularLocation>
</comment>
<dbReference type="EMBL" id="JBJKBG010000005">
    <property type="protein sequence ID" value="KAL3739876.1"/>
    <property type="molecule type" value="Genomic_DNA"/>
</dbReference>
<dbReference type="AlphaFoldDB" id="A0ABD3KJ00"/>
<dbReference type="Proteomes" id="UP001634007">
    <property type="component" value="Unassembled WGS sequence"/>
</dbReference>
<evidence type="ECO:0000256" key="5">
    <source>
        <dbReference type="ARBA" id="ARBA00022702"/>
    </source>
</evidence>
<evidence type="ECO:0000313" key="11">
    <source>
        <dbReference type="Proteomes" id="UP001634007"/>
    </source>
</evidence>
<evidence type="ECO:0000256" key="2">
    <source>
        <dbReference type="ARBA" id="ARBA00008963"/>
    </source>
</evidence>
<feature type="chain" id="PRO_5044843001" evidence="9">
    <location>
        <begin position="28"/>
        <end position="152"/>
    </location>
</feature>
<sequence>MAFNKVVVLSLALALIFFSSLPGLTEGRKWRLEKYNSPSMSGTGPDDIREDGHAIHPMSYDQAASFRPTSPGHSPGVGHELPPQVAAFRPTSPGHSPGVGHELPPQVAAFRPTSPGHSPGVGHELPPQLAAFRPTSPGHSPGVGHELRPLAP</sequence>
<organism evidence="10 11">
    <name type="scientific">Eucalyptus globulus</name>
    <name type="common">Tasmanian blue gum</name>
    <dbReference type="NCBI Taxonomy" id="34317"/>
    <lineage>
        <taxon>Eukaryota</taxon>
        <taxon>Viridiplantae</taxon>
        <taxon>Streptophyta</taxon>
        <taxon>Embryophyta</taxon>
        <taxon>Tracheophyta</taxon>
        <taxon>Spermatophyta</taxon>
        <taxon>Magnoliopsida</taxon>
        <taxon>eudicotyledons</taxon>
        <taxon>Gunneridae</taxon>
        <taxon>Pentapetalae</taxon>
        <taxon>rosids</taxon>
        <taxon>malvids</taxon>
        <taxon>Myrtales</taxon>
        <taxon>Myrtaceae</taxon>
        <taxon>Myrtoideae</taxon>
        <taxon>Eucalypteae</taxon>
        <taxon>Eucalyptus</taxon>
    </lineage>
</organism>
<evidence type="ECO:0000256" key="7">
    <source>
        <dbReference type="ARBA" id="ARBA00023278"/>
    </source>
</evidence>
<gene>
    <name evidence="10" type="ORF">ACJRO7_021192</name>
</gene>
<evidence type="ECO:0000256" key="3">
    <source>
        <dbReference type="ARBA" id="ARBA00022523"/>
    </source>
</evidence>
<dbReference type="PANTHER" id="PTHR33348">
    <property type="entry name" value="PRECURSOR OF CEP5"/>
    <property type="match status" value="1"/>
</dbReference>
<dbReference type="PANTHER" id="PTHR33348:SF39">
    <property type="entry name" value="PRECURSOR OF CEP5"/>
    <property type="match status" value="1"/>
</dbReference>
<keyword evidence="11" id="KW-1185">Reference proteome</keyword>
<comment type="caution">
    <text evidence="10">The sequence shown here is derived from an EMBL/GenBank/DDBJ whole genome shotgun (WGS) entry which is preliminary data.</text>
</comment>
<evidence type="ECO:0000313" key="10">
    <source>
        <dbReference type="EMBL" id="KAL3739876.1"/>
    </source>
</evidence>
<dbReference type="GO" id="GO:0048046">
    <property type="term" value="C:apoplast"/>
    <property type="evidence" value="ECO:0007669"/>
    <property type="project" value="UniProtKB-SubCell"/>
</dbReference>
<comment type="similarity">
    <text evidence="2">Belongs to the C-terminally encoded plant signaling peptide (CEP) family.</text>
</comment>
<dbReference type="InterPro" id="IPR033250">
    <property type="entry name" value="CEP"/>
</dbReference>
<keyword evidence="4" id="KW-0964">Secreted</keyword>